<feature type="binding site" evidence="6">
    <location>
        <begin position="252"/>
        <end position="258"/>
    </location>
    <ligand>
        <name>GTP</name>
        <dbReference type="ChEBI" id="CHEBI:37565"/>
    </ligand>
</feature>
<dbReference type="InterPro" id="IPR004520">
    <property type="entry name" value="GTPase_MnmE"/>
</dbReference>
<gene>
    <name evidence="6 10" type="primary">mnmE</name>
    <name evidence="6" type="synonym">trmE</name>
    <name evidence="10" type="ORF">X271_00604</name>
</gene>
<protein>
    <recommendedName>
        <fullName evidence="6">tRNA modification GTPase MnmE</fullName>
        <ecNumber evidence="6">3.6.-.-</ecNumber>
    </recommendedName>
</protein>
<keyword evidence="11" id="KW-1185">Reference proteome</keyword>
<dbReference type="Gene3D" id="1.20.120.430">
    <property type="entry name" value="tRNA modification GTPase MnmE domain 2"/>
    <property type="match status" value="1"/>
</dbReference>
<dbReference type="GO" id="GO:0046872">
    <property type="term" value="F:metal ion binding"/>
    <property type="evidence" value="ECO:0007669"/>
    <property type="project" value="UniProtKB-KW"/>
</dbReference>
<dbReference type="PATRIC" id="fig|1427984.3.peg.568"/>
<dbReference type="GO" id="GO:0003924">
    <property type="term" value="F:GTPase activity"/>
    <property type="evidence" value="ECO:0007669"/>
    <property type="project" value="UniProtKB-UniRule"/>
</dbReference>
<evidence type="ECO:0000256" key="6">
    <source>
        <dbReference type="HAMAP-Rule" id="MF_00379"/>
    </source>
</evidence>
<keyword evidence="6 10" id="KW-0378">Hydrolase</keyword>
<dbReference type="CDD" id="cd04164">
    <property type="entry name" value="trmE"/>
    <property type="match status" value="1"/>
</dbReference>
<sequence>MQYKNKGSFNLQTIYSLVTKPINQNVGIIRISGPSTFFVLKNLYPNIKLEANSVRFYKLFFSKEFIDDTLVLIFEKPNSFTGEDVCEIHFHGSMIVANKILSKLSKMDIIQANPGEFMQQAFMNGKINLTQSEAINTLILTNDQTLSNQATKNLNNKQGEFIDQIIKKLEDIISRIQIAIDYPENTDLPIYNLKKMNQELKLLEQKFTQIIYESNKIIKIGKGIKIALIGQPNAGKSTLLNQILKEDRAIVSNYKGTTRDVVESSIYLNNHLITFQDTAGLRKYGNKVEKIGIKKSLKTLKEADLIILLIDGTKSINKQLNSFKDILKDYENKIIKVINKKDQIKKIKIDFNFLKISAKENKINLLEKEIIKFIETKLIAKFTEENAILLTDNQINNFKNIAAKLNNIISMIDDNYQEDIISFEIETILRDLYKILGKELDEDYIYQLFSTFCIGK</sequence>
<dbReference type="GO" id="GO:0030488">
    <property type="term" value="P:tRNA methylation"/>
    <property type="evidence" value="ECO:0007669"/>
    <property type="project" value="TreeGrafter"/>
</dbReference>
<organism evidence="10 11">
    <name type="scientific">Candidatus Hepatoplasma crinochetorum Av</name>
    <dbReference type="NCBI Taxonomy" id="1427984"/>
    <lineage>
        <taxon>Bacteria</taxon>
        <taxon>Bacillati</taxon>
        <taxon>Mycoplasmatota</taxon>
        <taxon>Mollicutes</taxon>
        <taxon>Candidatus Hepatoplasmataceae</taxon>
        <taxon>Candidatus Hepatoplasma</taxon>
    </lineage>
</organism>
<keyword evidence="5 6" id="KW-0342">GTP-binding</keyword>
<dbReference type="InterPro" id="IPR031168">
    <property type="entry name" value="G_TrmE"/>
</dbReference>
<evidence type="ECO:0000256" key="2">
    <source>
        <dbReference type="ARBA" id="ARBA00022694"/>
    </source>
</evidence>
<feature type="binding site" evidence="6">
    <location>
        <begin position="277"/>
        <end position="280"/>
    </location>
    <ligand>
        <name>GTP</name>
        <dbReference type="ChEBI" id="CHEBI:37565"/>
    </ligand>
</feature>
<dbReference type="NCBIfam" id="TIGR00450">
    <property type="entry name" value="mnmE_trmE_thdF"/>
    <property type="match status" value="1"/>
</dbReference>
<dbReference type="PANTHER" id="PTHR42714">
    <property type="entry name" value="TRNA MODIFICATION GTPASE GTPBP3"/>
    <property type="match status" value="1"/>
</dbReference>
<dbReference type="Gene3D" id="3.30.1360.120">
    <property type="entry name" value="Probable tRNA modification gtpase trme, domain 1"/>
    <property type="match status" value="1"/>
</dbReference>
<feature type="binding site" evidence="6">
    <location>
        <position position="237"/>
    </location>
    <ligand>
        <name>Mg(2+)</name>
        <dbReference type="ChEBI" id="CHEBI:18420"/>
    </ligand>
</feature>
<dbReference type="InterPro" id="IPR027266">
    <property type="entry name" value="TrmE/GcvT-like"/>
</dbReference>
<evidence type="ECO:0000313" key="10">
    <source>
        <dbReference type="EMBL" id="AHK22690.1"/>
    </source>
</evidence>
<evidence type="ECO:0000259" key="9">
    <source>
        <dbReference type="PROSITE" id="PS51709"/>
    </source>
</evidence>
<dbReference type="Proteomes" id="UP000019450">
    <property type="component" value="Chromosome"/>
</dbReference>
<dbReference type="PANTHER" id="PTHR42714:SF2">
    <property type="entry name" value="TRNA MODIFICATION GTPASE GTPBP3, MITOCHONDRIAL"/>
    <property type="match status" value="1"/>
</dbReference>
<feature type="binding site" evidence="6">
    <location>
        <begin position="233"/>
        <end position="238"/>
    </location>
    <ligand>
        <name>GTP</name>
        <dbReference type="ChEBI" id="CHEBI:37565"/>
    </ligand>
</feature>
<feature type="binding site" evidence="6">
    <location>
        <position position="30"/>
    </location>
    <ligand>
        <name>(6S)-5-formyl-5,6,7,8-tetrahydrofolate</name>
        <dbReference type="ChEBI" id="CHEBI:57457"/>
    </ligand>
</feature>
<dbReference type="PROSITE" id="PS51709">
    <property type="entry name" value="G_TRME"/>
    <property type="match status" value="1"/>
</dbReference>
<dbReference type="Gene3D" id="3.40.50.300">
    <property type="entry name" value="P-loop containing nucleotide triphosphate hydrolases"/>
    <property type="match status" value="1"/>
</dbReference>
<dbReference type="GO" id="GO:0002098">
    <property type="term" value="P:tRNA wobble uridine modification"/>
    <property type="evidence" value="ECO:0007669"/>
    <property type="project" value="TreeGrafter"/>
</dbReference>
<evidence type="ECO:0000256" key="8">
    <source>
        <dbReference type="SAM" id="Coils"/>
    </source>
</evidence>
<feature type="coiled-coil region" evidence="8">
    <location>
        <begin position="313"/>
        <end position="376"/>
    </location>
</feature>
<keyword evidence="6" id="KW-0479">Metal-binding</keyword>
<dbReference type="NCBIfam" id="TIGR00231">
    <property type="entry name" value="small_GTP"/>
    <property type="match status" value="1"/>
</dbReference>
<dbReference type="PRINTS" id="PR00326">
    <property type="entry name" value="GTP1OBG"/>
</dbReference>
<dbReference type="STRING" id="1427984.X271_00604"/>
<comment type="cofactor">
    <cofactor evidence="6">
        <name>K(+)</name>
        <dbReference type="ChEBI" id="CHEBI:29103"/>
    </cofactor>
    <text evidence="6">Binds 1 potassium ion per subunit.</text>
</comment>
<proteinExistence type="inferred from homology"/>
<comment type="function">
    <text evidence="6">Exhibits a very high intrinsic GTPase hydrolysis rate. Involved in the addition of a carboxymethylaminomethyl (cmnm) group at the wobble position (U34) of certain tRNAs, forming tRNA-cmnm(5)s(2)U34.</text>
</comment>
<keyword evidence="4 6" id="KW-0630">Potassium</keyword>
<dbReference type="InterPro" id="IPR027417">
    <property type="entry name" value="P-loop_NTPase"/>
</dbReference>
<dbReference type="Pfam" id="PF10396">
    <property type="entry name" value="TrmE_N"/>
    <property type="match status" value="1"/>
</dbReference>
<keyword evidence="6" id="KW-0963">Cytoplasm</keyword>
<comment type="subcellular location">
    <subcellularLocation>
        <location evidence="6">Cytoplasm</location>
    </subcellularLocation>
</comment>
<dbReference type="CDD" id="cd14858">
    <property type="entry name" value="TrmE_N"/>
    <property type="match status" value="1"/>
</dbReference>
<dbReference type="KEGG" id="hcr:X271_00604"/>
<evidence type="ECO:0000256" key="7">
    <source>
        <dbReference type="RuleBase" id="RU003313"/>
    </source>
</evidence>
<comment type="subunit">
    <text evidence="6">Homodimer. Heterotetramer of two MnmE and two MnmG subunits.</text>
</comment>
<name>W8GTD3_9MOLU</name>
<dbReference type="HAMAP" id="MF_00379">
    <property type="entry name" value="GTPase_MnmE"/>
    <property type="match status" value="1"/>
</dbReference>
<evidence type="ECO:0000256" key="4">
    <source>
        <dbReference type="ARBA" id="ARBA00022958"/>
    </source>
</evidence>
<dbReference type="SUPFAM" id="SSF52540">
    <property type="entry name" value="P-loop containing nucleoside triphosphate hydrolases"/>
    <property type="match status" value="1"/>
</dbReference>
<dbReference type="InterPro" id="IPR005225">
    <property type="entry name" value="Small_GTP-bd"/>
</dbReference>
<feature type="binding site" evidence="6">
    <location>
        <position position="126"/>
    </location>
    <ligand>
        <name>(6S)-5-formyl-5,6,7,8-tetrahydrofolate</name>
        <dbReference type="ChEBI" id="CHEBI:57457"/>
    </ligand>
</feature>
<evidence type="ECO:0000256" key="5">
    <source>
        <dbReference type="ARBA" id="ARBA00023134"/>
    </source>
</evidence>
<keyword evidence="6" id="KW-0460">Magnesium</keyword>
<evidence type="ECO:0000313" key="11">
    <source>
        <dbReference type="Proteomes" id="UP000019450"/>
    </source>
</evidence>
<feature type="domain" description="TrmE-type G" evidence="9">
    <location>
        <begin position="223"/>
        <end position="375"/>
    </location>
</feature>
<feature type="binding site" evidence="6">
    <location>
        <position position="456"/>
    </location>
    <ligand>
        <name>(6S)-5-formyl-5,6,7,8-tetrahydrofolate</name>
        <dbReference type="ChEBI" id="CHEBI:57457"/>
    </ligand>
</feature>
<dbReference type="GO" id="GO:0005829">
    <property type="term" value="C:cytosol"/>
    <property type="evidence" value="ECO:0007669"/>
    <property type="project" value="TreeGrafter"/>
</dbReference>
<dbReference type="eggNOG" id="COG0486">
    <property type="taxonomic scope" value="Bacteria"/>
</dbReference>
<dbReference type="GO" id="GO:0005525">
    <property type="term" value="F:GTP binding"/>
    <property type="evidence" value="ECO:0007669"/>
    <property type="project" value="UniProtKB-UniRule"/>
</dbReference>
<dbReference type="Pfam" id="PF12631">
    <property type="entry name" value="MnmE_helical"/>
    <property type="match status" value="1"/>
</dbReference>
<keyword evidence="8" id="KW-0175">Coiled coil</keyword>
<comment type="caution">
    <text evidence="6">Lacks conserved residue(s) required for the propagation of feature annotation.</text>
</comment>
<dbReference type="InterPro" id="IPR027368">
    <property type="entry name" value="MnmE_dom2"/>
</dbReference>
<comment type="similarity">
    <text evidence="1 6 7">Belongs to the TRAFAC class TrmE-Era-EngA-EngB-Septin-like GTPase superfamily. TrmE GTPase family.</text>
</comment>
<dbReference type="AlphaFoldDB" id="W8GTD3"/>
<dbReference type="InterPro" id="IPR025867">
    <property type="entry name" value="MnmE_helical"/>
</dbReference>
<dbReference type="HOGENOM" id="CLU_019624_4_1_14"/>
<dbReference type="EMBL" id="CP006932">
    <property type="protein sequence ID" value="AHK22690.1"/>
    <property type="molecule type" value="Genomic_DNA"/>
</dbReference>
<accession>W8GTD3</accession>
<dbReference type="Pfam" id="PF01926">
    <property type="entry name" value="MMR_HSR1"/>
    <property type="match status" value="1"/>
</dbReference>
<dbReference type="InterPro" id="IPR018948">
    <property type="entry name" value="GTP-bd_TrmE_N"/>
</dbReference>
<evidence type="ECO:0000256" key="1">
    <source>
        <dbReference type="ARBA" id="ARBA00011043"/>
    </source>
</evidence>
<reference evidence="10 11" key="1">
    <citation type="journal article" date="2014" name="Genome Biol. Evol.">
        <title>Phylogenomics of "Candidatus Hepatoplasma crinochetorum," a Lineage of Mollicutes Associated with Noninsect Arthropods.</title>
        <authorList>
            <person name="Leclercq S."/>
            <person name="Dittmer J."/>
            <person name="Bouchon D."/>
            <person name="Cordaux R."/>
        </authorList>
    </citation>
    <scope>NUCLEOTIDE SEQUENCE [LARGE SCALE GENOMIC DNA]</scope>
    <source>
        <strain evidence="10 11">Av</strain>
    </source>
</reference>
<keyword evidence="2 6" id="KW-0819">tRNA processing</keyword>
<dbReference type="InterPro" id="IPR006073">
    <property type="entry name" value="GTP-bd"/>
</dbReference>
<evidence type="ECO:0000256" key="3">
    <source>
        <dbReference type="ARBA" id="ARBA00022741"/>
    </source>
</evidence>
<feature type="binding site" evidence="6">
    <location>
        <position position="258"/>
    </location>
    <ligand>
        <name>Mg(2+)</name>
        <dbReference type="ChEBI" id="CHEBI:18420"/>
    </ligand>
</feature>
<dbReference type="EC" id="3.6.-.-" evidence="6"/>
<keyword evidence="3 6" id="KW-0547">Nucleotide-binding</keyword>
<feature type="binding site" evidence="6">
    <location>
        <position position="87"/>
    </location>
    <ligand>
        <name>(6S)-5-formyl-5,6,7,8-tetrahydrofolate</name>
        <dbReference type="ChEBI" id="CHEBI:57457"/>
    </ligand>
</feature>